<dbReference type="Gene3D" id="3.40.50.450">
    <property type="match status" value="1"/>
</dbReference>
<proteinExistence type="predicted"/>
<dbReference type="SUPFAM" id="SSF52309">
    <property type="entry name" value="N-(deoxy)ribosyltransferase-like"/>
    <property type="match status" value="1"/>
</dbReference>
<reference evidence="1" key="1">
    <citation type="journal article" date="2021" name="Proc. Natl. Acad. Sci. U.S.A.">
        <title>A Catalog of Tens of Thousands of Viruses from Human Metagenomes Reveals Hidden Associations with Chronic Diseases.</title>
        <authorList>
            <person name="Tisza M.J."/>
            <person name="Buck C.B."/>
        </authorList>
    </citation>
    <scope>NUCLEOTIDE SEQUENCE</scope>
    <source>
        <strain evidence="1">CtCIv11</strain>
    </source>
</reference>
<evidence type="ECO:0000313" key="1">
    <source>
        <dbReference type="EMBL" id="DAF45049.1"/>
    </source>
</evidence>
<name>A0A8S5S292_9CAUD</name>
<sequence>MGRNGLTIYLAGKMGGLSDSEMKQWRNLLKSELEKYSDMANYKTNVVSPCDYFNFNEQRYQSEQEIMKFDLSLVKNSDIVIVNTNGLSSSIGSIIEVYEAWKNDIPVIAYDENGDYKTIHPWLKCCITRADSCVIDICEYIKDFYMR</sequence>
<dbReference type="EMBL" id="BK032513">
    <property type="protein sequence ID" value="DAF45049.1"/>
    <property type="molecule type" value="Genomic_DNA"/>
</dbReference>
<dbReference type="Pfam" id="PF05014">
    <property type="entry name" value="Nuc_deoxyrib_tr"/>
    <property type="match status" value="1"/>
</dbReference>
<dbReference type="InterPro" id="IPR007710">
    <property type="entry name" value="Nucleoside_deoxyribTrfase"/>
</dbReference>
<protein>
    <submittedName>
        <fullName evidence="1">Deoxyribosyltransferase</fullName>
    </submittedName>
</protein>
<accession>A0A8S5S292</accession>
<organism evidence="1">
    <name type="scientific">Siphoviridae sp. ctCIv11</name>
    <dbReference type="NCBI Taxonomy" id="2827806"/>
    <lineage>
        <taxon>Viruses</taxon>
        <taxon>Duplodnaviria</taxon>
        <taxon>Heunggongvirae</taxon>
        <taxon>Uroviricota</taxon>
        <taxon>Caudoviricetes</taxon>
    </lineage>
</organism>